<proteinExistence type="inferred from homology"/>
<keyword evidence="10 13" id="KW-0408">Iron</keyword>
<keyword evidence="12" id="KW-0472">Membrane</keyword>
<dbReference type="OrthoDB" id="1470350at2759"/>
<dbReference type="InterPro" id="IPR036396">
    <property type="entry name" value="Cyt_P450_sf"/>
</dbReference>
<dbReference type="GO" id="GO:0016705">
    <property type="term" value="F:oxidoreductase activity, acting on paired donors, with incorporation or reduction of molecular oxygen"/>
    <property type="evidence" value="ECO:0007669"/>
    <property type="project" value="InterPro"/>
</dbReference>
<keyword evidence="5 13" id="KW-0349">Heme</keyword>
<feature type="binding site" description="axial binding residue" evidence="13">
    <location>
        <position position="436"/>
    </location>
    <ligand>
        <name>heme</name>
        <dbReference type="ChEBI" id="CHEBI:30413"/>
    </ligand>
    <ligandPart>
        <name>Fe</name>
        <dbReference type="ChEBI" id="CHEBI:18248"/>
    </ligandPart>
</feature>
<evidence type="ECO:0000256" key="10">
    <source>
        <dbReference type="ARBA" id="ARBA00023004"/>
    </source>
</evidence>
<keyword evidence="9 14" id="KW-0560">Oxidoreductase</keyword>
<comment type="pathway">
    <text evidence="3">Secondary metabolite biosynthesis; terpenoid biosynthesis.</text>
</comment>
<evidence type="ECO:0000256" key="13">
    <source>
        <dbReference type="PIRSR" id="PIRSR602401-1"/>
    </source>
</evidence>
<dbReference type="Proteomes" id="UP000772434">
    <property type="component" value="Unassembled WGS sequence"/>
</dbReference>
<dbReference type="InterPro" id="IPR017972">
    <property type="entry name" value="Cyt_P450_CS"/>
</dbReference>
<dbReference type="InterPro" id="IPR050121">
    <property type="entry name" value="Cytochrome_P450_monoxygenase"/>
</dbReference>
<keyword evidence="8" id="KW-1133">Transmembrane helix</keyword>
<evidence type="ECO:0000256" key="14">
    <source>
        <dbReference type="RuleBase" id="RU000461"/>
    </source>
</evidence>
<sequence length="497" mass="56584">MYILLIYCVLPYVAAVALYRLFFHPLRQYPGPLLAAVTQGYQSYFNVVKVGGLVYQLDKLHKIYGPAVRIGPNMLHFNYREAYHDIYTYGSTLVKDREFYHGMVPYAAESSVGFVDPSLAKTRRGHLAPMFSRRAVVAMEHSVQQKVNKLLTILNEHHTSPESSVDMGAAYRSFTMDVITSYCFADSVNTLDAPGFDHPFNQSVVDSFHIFWALQHFFSAIPLFIVNHLPRKLAMFLPLFGGYLNLKFAFENQVDDILRDPSKLSSVDHDTIYRHLLDEGSLPREALIQEAFVLMAAGSHTSGTASQVGTFYALKNPDIHRRLFEELCDAWPNMDEPMSFVALEKLPYFNAFVKETLRFAVGIIQPLPRVIGPATPSIGGLKLPIGTIAGMSSIFLHMNPDVFPDPHVFNPDRWLVEDISTMMLDLAPFSKGPRICPGLNLAWCELYLVLGNIFRKLDLKMHTTEDMINEYRIEHTMNYFVVRWRKSFQAYVDKLSK</sequence>
<reference evidence="15" key="1">
    <citation type="submission" date="2020-11" db="EMBL/GenBank/DDBJ databases">
        <authorList>
            <consortium name="DOE Joint Genome Institute"/>
            <person name="Ahrendt S."/>
            <person name="Riley R."/>
            <person name="Andreopoulos W."/>
            <person name="Labutti K."/>
            <person name="Pangilinan J."/>
            <person name="Ruiz-Duenas F.J."/>
            <person name="Barrasa J.M."/>
            <person name="Sanchez-Garcia M."/>
            <person name="Camarero S."/>
            <person name="Miyauchi S."/>
            <person name="Serrano A."/>
            <person name="Linde D."/>
            <person name="Babiker R."/>
            <person name="Drula E."/>
            <person name="Ayuso-Fernandez I."/>
            <person name="Pacheco R."/>
            <person name="Padilla G."/>
            <person name="Ferreira P."/>
            <person name="Barriuso J."/>
            <person name="Kellner H."/>
            <person name="Castanera R."/>
            <person name="Alfaro M."/>
            <person name="Ramirez L."/>
            <person name="Pisabarro A.G."/>
            <person name="Kuo A."/>
            <person name="Tritt A."/>
            <person name="Lipzen A."/>
            <person name="He G."/>
            <person name="Yan M."/>
            <person name="Ng V."/>
            <person name="Cullen D."/>
            <person name="Martin F."/>
            <person name="Rosso M.-N."/>
            <person name="Henrissat B."/>
            <person name="Hibbett D."/>
            <person name="Martinez A.T."/>
            <person name="Grigoriev I.V."/>
        </authorList>
    </citation>
    <scope>NUCLEOTIDE SEQUENCE</scope>
    <source>
        <strain evidence="15">AH 40177</strain>
    </source>
</reference>
<name>A0A9P5PJP7_9AGAR</name>
<evidence type="ECO:0000256" key="8">
    <source>
        <dbReference type="ARBA" id="ARBA00022989"/>
    </source>
</evidence>
<evidence type="ECO:0000256" key="6">
    <source>
        <dbReference type="ARBA" id="ARBA00022692"/>
    </source>
</evidence>
<evidence type="ECO:0000256" key="5">
    <source>
        <dbReference type="ARBA" id="ARBA00022617"/>
    </source>
</evidence>
<evidence type="ECO:0000256" key="4">
    <source>
        <dbReference type="ARBA" id="ARBA00010617"/>
    </source>
</evidence>
<comment type="cofactor">
    <cofactor evidence="1 13">
        <name>heme</name>
        <dbReference type="ChEBI" id="CHEBI:30413"/>
    </cofactor>
</comment>
<dbReference type="GO" id="GO:0004497">
    <property type="term" value="F:monooxygenase activity"/>
    <property type="evidence" value="ECO:0007669"/>
    <property type="project" value="UniProtKB-KW"/>
</dbReference>
<dbReference type="PANTHER" id="PTHR24305">
    <property type="entry name" value="CYTOCHROME P450"/>
    <property type="match status" value="1"/>
</dbReference>
<comment type="similarity">
    <text evidence="4 14">Belongs to the cytochrome P450 family.</text>
</comment>
<dbReference type="PRINTS" id="PR00463">
    <property type="entry name" value="EP450I"/>
</dbReference>
<evidence type="ECO:0000256" key="3">
    <source>
        <dbReference type="ARBA" id="ARBA00004721"/>
    </source>
</evidence>
<comment type="subcellular location">
    <subcellularLocation>
        <location evidence="2">Membrane</location>
    </subcellularLocation>
</comment>
<dbReference type="Gene3D" id="1.10.630.10">
    <property type="entry name" value="Cytochrome P450"/>
    <property type="match status" value="1"/>
</dbReference>
<dbReference type="EMBL" id="JADNRY010000150">
    <property type="protein sequence ID" value="KAF9063245.1"/>
    <property type="molecule type" value="Genomic_DNA"/>
</dbReference>
<organism evidence="15 16">
    <name type="scientific">Rhodocollybia butyracea</name>
    <dbReference type="NCBI Taxonomy" id="206335"/>
    <lineage>
        <taxon>Eukaryota</taxon>
        <taxon>Fungi</taxon>
        <taxon>Dikarya</taxon>
        <taxon>Basidiomycota</taxon>
        <taxon>Agaricomycotina</taxon>
        <taxon>Agaricomycetes</taxon>
        <taxon>Agaricomycetidae</taxon>
        <taxon>Agaricales</taxon>
        <taxon>Marasmiineae</taxon>
        <taxon>Omphalotaceae</taxon>
        <taxon>Rhodocollybia</taxon>
    </lineage>
</organism>
<accession>A0A9P5PJP7</accession>
<keyword evidence="16" id="KW-1185">Reference proteome</keyword>
<evidence type="ECO:0000256" key="12">
    <source>
        <dbReference type="ARBA" id="ARBA00023136"/>
    </source>
</evidence>
<dbReference type="GO" id="GO:0005506">
    <property type="term" value="F:iron ion binding"/>
    <property type="evidence" value="ECO:0007669"/>
    <property type="project" value="InterPro"/>
</dbReference>
<evidence type="ECO:0000256" key="1">
    <source>
        <dbReference type="ARBA" id="ARBA00001971"/>
    </source>
</evidence>
<evidence type="ECO:0000256" key="2">
    <source>
        <dbReference type="ARBA" id="ARBA00004370"/>
    </source>
</evidence>
<evidence type="ECO:0000256" key="7">
    <source>
        <dbReference type="ARBA" id="ARBA00022723"/>
    </source>
</evidence>
<dbReference type="PROSITE" id="PS00086">
    <property type="entry name" value="CYTOCHROME_P450"/>
    <property type="match status" value="1"/>
</dbReference>
<comment type="caution">
    <text evidence="15">The sequence shown here is derived from an EMBL/GenBank/DDBJ whole genome shotgun (WGS) entry which is preliminary data.</text>
</comment>
<keyword evidence="6" id="KW-0812">Transmembrane</keyword>
<dbReference type="InterPro" id="IPR002401">
    <property type="entry name" value="Cyt_P450_E_grp-I"/>
</dbReference>
<evidence type="ECO:0000313" key="15">
    <source>
        <dbReference type="EMBL" id="KAF9063245.1"/>
    </source>
</evidence>
<dbReference type="Pfam" id="PF00067">
    <property type="entry name" value="p450"/>
    <property type="match status" value="1"/>
</dbReference>
<dbReference type="AlphaFoldDB" id="A0A9P5PJP7"/>
<evidence type="ECO:0000256" key="9">
    <source>
        <dbReference type="ARBA" id="ARBA00023002"/>
    </source>
</evidence>
<keyword evidence="11 14" id="KW-0503">Monooxygenase</keyword>
<dbReference type="PANTHER" id="PTHR24305:SF166">
    <property type="entry name" value="CYTOCHROME P450 12A4, MITOCHONDRIAL-RELATED"/>
    <property type="match status" value="1"/>
</dbReference>
<dbReference type="GO" id="GO:0016020">
    <property type="term" value="C:membrane"/>
    <property type="evidence" value="ECO:0007669"/>
    <property type="project" value="UniProtKB-SubCell"/>
</dbReference>
<dbReference type="InterPro" id="IPR001128">
    <property type="entry name" value="Cyt_P450"/>
</dbReference>
<keyword evidence="7 13" id="KW-0479">Metal-binding</keyword>
<dbReference type="GO" id="GO:0020037">
    <property type="term" value="F:heme binding"/>
    <property type="evidence" value="ECO:0007669"/>
    <property type="project" value="InterPro"/>
</dbReference>
<protein>
    <submittedName>
        <fullName evidence="15">Cytochrome P450</fullName>
    </submittedName>
</protein>
<gene>
    <name evidence="15" type="ORF">BDP27DRAFT_1299832</name>
</gene>
<evidence type="ECO:0000256" key="11">
    <source>
        <dbReference type="ARBA" id="ARBA00023033"/>
    </source>
</evidence>
<dbReference type="SUPFAM" id="SSF48264">
    <property type="entry name" value="Cytochrome P450"/>
    <property type="match status" value="1"/>
</dbReference>
<dbReference type="CDD" id="cd11062">
    <property type="entry name" value="CYP58-like"/>
    <property type="match status" value="1"/>
</dbReference>
<evidence type="ECO:0000313" key="16">
    <source>
        <dbReference type="Proteomes" id="UP000772434"/>
    </source>
</evidence>